<evidence type="ECO:0000256" key="10">
    <source>
        <dbReference type="ARBA" id="ARBA00023125"/>
    </source>
</evidence>
<keyword evidence="4" id="KW-0540">Nuclease</keyword>
<keyword evidence="9" id="KW-0067">ATP-binding</keyword>
<comment type="catalytic activity">
    <reaction evidence="1">
        <text>Endonucleolytic cleavage of DNA to give random double-stranded fragments with terminal 5'-phosphates, ATP is simultaneously hydrolyzed.</text>
        <dbReference type="EC" id="3.1.21.3"/>
    </reaction>
</comment>
<dbReference type="Pfam" id="PF04313">
    <property type="entry name" value="HSDR_N"/>
    <property type="match status" value="1"/>
</dbReference>
<feature type="domain" description="Restriction endonuclease type I HsdR N-terminal" evidence="12">
    <location>
        <begin position="1"/>
        <end position="111"/>
    </location>
</feature>
<dbReference type="InterPro" id="IPR051268">
    <property type="entry name" value="Type-I_R_enzyme_R_subunit"/>
</dbReference>
<evidence type="ECO:0000256" key="3">
    <source>
        <dbReference type="ARBA" id="ARBA00012654"/>
    </source>
</evidence>
<evidence type="ECO:0000256" key="4">
    <source>
        <dbReference type="ARBA" id="ARBA00022722"/>
    </source>
</evidence>
<accession>A0ABX2G309</accession>
<gene>
    <name evidence="13" type="ORF">HNQ01_002187</name>
</gene>
<keyword evidence="5" id="KW-0547">Nucleotide-binding</keyword>
<dbReference type="EC" id="3.1.21.3" evidence="3"/>
<sequence length="182" mass="20665">MYELLRYGVKVRPDAGEQTRDVWLIDWKHPERNHFGIAEEVTVKPHDPRAHTKRPDLVLYVNGIALAMIELKRSTVSVSEGIRQNLDNQKPKFIEGFFSTLQFVMAGSDTEGLRDSTIGTPERHYLTWREDGPDLVRVLDAARPSPRGGRWTRGTRPQLLNRRGKAGTGRAGPGASLSRRRR</sequence>
<dbReference type="CDD" id="cd22332">
    <property type="entry name" value="HsdR_N"/>
    <property type="match status" value="1"/>
</dbReference>
<evidence type="ECO:0000256" key="1">
    <source>
        <dbReference type="ARBA" id="ARBA00000851"/>
    </source>
</evidence>
<evidence type="ECO:0000259" key="12">
    <source>
        <dbReference type="Pfam" id="PF04313"/>
    </source>
</evidence>
<feature type="compositionally biased region" description="Low complexity" evidence="11">
    <location>
        <begin position="143"/>
        <end position="157"/>
    </location>
</feature>
<evidence type="ECO:0000256" key="11">
    <source>
        <dbReference type="SAM" id="MobiDB-lite"/>
    </source>
</evidence>
<comment type="caution">
    <text evidence="13">The sequence shown here is derived from an EMBL/GenBank/DDBJ whole genome shotgun (WGS) entry which is preliminary data.</text>
</comment>
<organism evidence="13 14">
    <name type="scientific">Sphaerotilus uruguayifluvii</name>
    <dbReference type="NCBI Taxonomy" id="2735897"/>
    <lineage>
        <taxon>Bacteria</taxon>
        <taxon>Pseudomonadati</taxon>
        <taxon>Pseudomonadota</taxon>
        <taxon>Betaproteobacteria</taxon>
        <taxon>Burkholderiales</taxon>
        <taxon>Sphaerotilaceae</taxon>
        <taxon>Sphaerotilus</taxon>
    </lineage>
</organism>
<dbReference type="InterPro" id="IPR007409">
    <property type="entry name" value="Restrct_endonuc_type1_HsdR_N"/>
</dbReference>
<dbReference type="EMBL" id="JABSNM010000008">
    <property type="protein sequence ID" value="NRT56444.1"/>
    <property type="molecule type" value="Genomic_DNA"/>
</dbReference>
<evidence type="ECO:0000256" key="6">
    <source>
        <dbReference type="ARBA" id="ARBA00022747"/>
    </source>
</evidence>
<evidence type="ECO:0000256" key="2">
    <source>
        <dbReference type="ARBA" id="ARBA00008598"/>
    </source>
</evidence>
<dbReference type="RefSeq" id="WP_353621686.1">
    <property type="nucleotide sequence ID" value="NZ_JABSNM010000008.1"/>
</dbReference>
<evidence type="ECO:0000256" key="5">
    <source>
        <dbReference type="ARBA" id="ARBA00022741"/>
    </source>
</evidence>
<evidence type="ECO:0000313" key="14">
    <source>
        <dbReference type="Proteomes" id="UP001516061"/>
    </source>
</evidence>
<evidence type="ECO:0000313" key="13">
    <source>
        <dbReference type="EMBL" id="NRT56444.1"/>
    </source>
</evidence>
<dbReference type="Gene3D" id="3.90.1570.50">
    <property type="match status" value="1"/>
</dbReference>
<keyword evidence="14" id="KW-1185">Reference proteome</keyword>
<dbReference type="PANTHER" id="PTHR30195">
    <property type="entry name" value="TYPE I SITE-SPECIFIC DEOXYRIBONUCLEASE PROTEIN SUBUNIT M AND R"/>
    <property type="match status" value="1"/>
</dbReference>
<dbReference type="PANTHER" id="PTHR30195:SF15">
    <property type="entry name" value="TYPE I RESTRICTION ENZYME HINDI ENDONUCLEASE SUBUNIT"/>
    <property type="match status" value="1"/>
</dbReference>
<dbReference type="Proteomes" id="UP001516061">
    <property type="component" value="Unassembled WGS sequence"/>
</dbReference>
<keyword evidence="7" id="KW-0255">Endonuclease</keyword>
<protein>
    <recommendedName>
        <fullName evidence="3">type I site-specific deoxyribonuclease</fullName>
        <ecNumber evidence="3">3.1.21.3</ecNumber>
    </recommendedName>
</protein>
<evidence type="ECO:0000256" key="7">
    <source>
        <dbReference type="ARBA" id="ARBA00022759"/>
    </source>
</evidence>
<keyword evidence="6" id="KW-0680">Restriction system</keyword>
<evidence type="ECO:0000256" key="9">
    <source>
        <dbReference type="ARBA" id="ARBA00022840"/>
    </source>
</evidence>
<reference evidence="13 14" key="1">
    <citation type="submission" date="2020-05" db="EMBL/GenBank/DDBJ databases">
        <title>Genomic Encyclopedia of Type Strains, Phase IV (KMG-V): Genome sequencing to study the core and pangenomes of soil and plant-associated prokaryotes.</title>
        <authorList>
            <person name="Whitman W."/>
        </authorList>
    </citation>
    <scope>NUCLEOTIDE SEQUENCE [LARGE SCALE GENOMIC DNA]</scope>
    <source>
        <strain evidence="13 14">C29</strain>
    </source>
</reference>
<keyword evidence="10" id="KW-0238">DNA-binding</keyword>
<evidence type="ECO:0000256" key="8">
    <source>
        <dbReference type="ARBA" id="ARBA00022801"/>
    </source>
</evidence>
<feature type="region of interest" description="Disordered" evidence="11">
    <location>
        <begin position="142"/>
        <end position="182"/>
    </location>
</feature>
<name>A0ABX2G309_9BURK</name>
<keyword evidence="8" id="KW-0378">Hydrolase</keyword>
<comment type="similarity">
    <text evidence="2">Belongs to the HsdR family.</text>
</comment>
<proteinExistence type="inferred from homology"/>